<dbReference type="Proteomes" id="UP001143362">
    <property type="component" value="Unassembled WGS sequence"/>
</dbReference>
<evidence type="ECO:0000313" key="2">
    <source>
        <dbReference type="Proteomes" id="UP001143362"/>
    </source>
</evidence>
<dbReference type="SUPFAM" id="SSF53474">
    <property type="entry name" value="alpha/beta-Hydrolases"/>
    <property type="match status" value="1"/>
</dbReference>
<evidence type="ECO:0000313" key="1">
    <source>
        <dbReference type="EMBL" id="MCX2982823.1"/>
    </source>
</evidence>
<dbReference type="InterPro" id="IPR029058">
    <property type="entry name" value="AB_hydrolase_fold"/>
</dbReference>
<accession>A0ABT3TKJ5</accession>
<dbReference type="Pfam" id="PF11288">
    <property type="entry name" value="DUF3089"/>
    <property type="match status" value="1"/>
</dbReference>
<dbReference type="Gene3D" id="3.40.50.1820">
    <property type="entry name" value="alpha/beta hydrolase"/>
    <property type="match status" value="1"/>
</dbReference>
<reference evidence="1" key="1">
    <citation type="submission" date="2019-02" db="EMBL/GenBank/DDBJ databases">
        <authorList>
            <person name="Li S.-H."/>
        </authorList>
    </citation>
    <scope>NUCLEOTIDE SEQUENCE</scope>
    <source>
        <strain evidence="1">IMCC14734</strain>
    </source>
</reference>
<sequence>MSGSSAVVSGRQGQSLRGLLIAALLGLLAGCGNGGDGELGRYADEALWLCKPGIALDRCLELDQTTTYVYEDGNTAVFEHEPVVDAEFDCFYVYPTVDLRPEPGNTLDLSDDTSLVRPLYNQAARFTELCEMYAPKYRQMTIGSYSVENPFGSGYFSLGYSDIEAAFDQYLLENPERNFVLIGHSQGAHVLLRLLQERFDNDNDEDLRSRMISALVIGSLGAYQVPEGELTGGSLQNIPLCTQATDTGCVVAYDTVAAGDSEQRPELEQPRVCVNPTALGGEPGIAATTIYNRDEGIPFPAGVETDWIAYPGLYSANCESDGSLGADVAPGRSTPFTPQLIQVFLGSTPASLHLADYNFGMGDLLRIVEVQAANH</sequence>
<protein>
    <submittedName>
        <fullName evidence="1">DUF3089 domain-containing protein</fullName>
    </submittedName>
</protein>
<organism evidence="1 2">
    <name type="scientific">Candidatus Litorirhabdus singularis</name>
    <dbReference type="NCBI Taxonomy" id="2518993"/>
    <lineage>
        <taxon>Bacteria</taxon>
        <taxon>Pseudomonadati</taxon>
        <taxon>Pseudomonadota</taxon>
        <taxon>Gammaproteobacteria</taxon>
        <taxon>Cellvibrionales</taxon>
        <taxon>Halieaceae</taxon>
        <taxon>Candidatus Litorirhabdus</taxon>
    </lineage>
</organism>
<proteinExistence type="predicted"/>
<dbReference type="EMBL" id="SHNN01000004">
    <property type="protein sequence ID" value="MCX2982823.1"/>
    <property type="molecule type" value="Genomic_DNA"/>
</dbReference>
<dbReference type="InterPro" id="IPR021440">
    <property type="entry name" value="DUF3089"/>
</dbReference>
<name>A0ABT3TKJ5_9GAMM</name>
<keyword evidence="2" id="KW-1185">Reference proteome</keyword>
<comment type="caution">
    <text evidence="1">The sequence shown here is derived from an EMBL/GenBank/DDBJ whole genome shotgun (WGS) entry which is preliminary data.</text>
</comment>
<gene>
    <name evidence="1" type="ORF">EYC98_18325</name>
</gene>